<sequence length="318" mass="34788">MAARRDSGGGGFVGVLGLLFLIGLIVKYIWWIVGAAAVIGVGVGIYYASRAAIRRAEEQQRLAERREEDLRIRADRQRRWTLLGDSRAVYGAEGEGPTRAVSQPPAHDDRLIARMATTPSELAALKRDKPQAWEHALFASVLMQRTAAVLPRLRDSELGFTASGVVRVPSGSYLASRLTSLIDQMLATNQQLATFVNSPAFMAAFGSESSEGDADAIEHTANRLMDYQEQLLDLSEECRALSAPSKYTDVIADCARLLDAPLQGFREFTAEYVDIIEALPRVLAHATGAIHLGGLALDIDVDDHLLSRIEKRLQAMSR</sequence>
<feature type="transmembrane region" description="Helical" evidence="1">
    <location>
        <begin position="7"/>
        <end position="25"/>
    </location>
</feature>
<name>A0ABY3UEH7_9MYCO</name>
<keyword evidence="3" id="KW-1185">Reference proteome</keyword>
<organism evidence="2 3">
    <name type="scientific">Mycolicibacterium rufum</name>
    <dbReference type="NCBI Taxonomy" id="318424"/>
    <lineage>
        <taxon>Bacteria</taxon>
        <taxon>Bacillati</taxon>
        <taxon>Actinomycetota</taxon>
        <taxon>Actinomycetes</taxon>
        <taxon>Mycobacteriales</taxon>
        <taxon>Mycobacteriaceae</taxon>
        <taxon>Mycolicibacterium</taxon>
    </lineage>
</organism>
<reference evidence="2" key="1">
    <citation type="submission" date="2022-08" db="EMBL/GenBank/DDBJ databases">
        <title>Whole genome sequencing of non-tuberculosis mycobacteria type-strains.</title>
        <authorList>
            <person name="Igarashi Y."/>
            <person name="Osugi A."/>
            <person name="Mitarai S."/>
        </authorList>
    </citation>
    <scope>NUCLEOTIDE SEQUENCE</scope>
    <source>
        <strain evidence="2">JCM 16372</strain>
    </source>
</reference>
<keyword evidence="1" id="KW-1133">Transmembrane helix</keyword>
<evidence type="ECO:0000313" key="3">
    <source>
        <dbReference type="Proteomes" id="UP001055159"/>
    </source>
</evidence>
<accession>A0ABY3UEH7</accession>
<evidence type="ECO:0000313" key="2">
    <source>
        <dbReference type="EMBL" id="ULP37688.1"/>
    </source>
</evidence>
<dbReference type="RefSeq" id="WP_043405391.1">
    <property type="nucleotide sequence ID" value="NZ_CP092427.2"/>
</dbReference>
<proteinExistence type="predicted"/>
<protein>
    <submittedName>
        <fullName evidence="2">Uncharacterized protein</fullName>
    </submittedName>
</protein>
<keyword evidence="1" id="KW-0472">Membrane</keyword>
<keyword evidence="1" id="KW-0812">Transmembrane</keyword>
<gene>
    <name evidence="2" type="ORF">MJO55_04420</name>
</gene>
<dbReference type="EMBL" id="CP092427">
    <property type="protein sequence ID" value="ULP37688.1"/>
    <property type="molecule type" value="Genomic_DNA"/>
</dbReference>
<evidence type="ECO:0000256" key="1">
    <source>
        <dbReference type="SAM" id="Phobius"/>
    </source>
</evidence>
<feature type="transmembrane region" description="Helical" evidence="1">
    <location>
        <begin position="31"/>
        <end position="49"/>
    </location>
</feature>
<dbReference type="Proteomes" id="UP001055159">
    <property type="component" value="Chromosome"/>
</dbReference>